<proteinExistence type="predicted"/>
<dbReference type="AlphaFoldDB" id="A0A1W0XAV8"/>
<sequence>MSLLYYYSSSLRKLSRFRLQSRQHPILGPCRFNPYCRGSHGSRRNGCSDHEKATKSEGTLRARQSLYSDNGHARLDLQGDGNLVIHRTCDSEPIWDAGSYLYKDQPPTELRMQADGDLVMSTASGEVVWRSFTGHNTDFTDALAKVHVDASLRTDRVCGALF</sequence>
<protein>
    <recommendedName>
        <fullName evidence="2">Bulb-type lectin domain-containing protein</fullName>
    </recommendedName>
</protein>
<dbReference type="SUPFAM" id="SSF51110">
    <property type="entry name" value="alpha-D-mannose-specific plant lectins"/>
    <property type="match status" value="1"/>
</dbReference>
<dbReference type="PROSITE" id="PS50927">
    <property type="entry name" value="BULB_LECTIN"/>
    <property type="match status" value="1"/>
</dbReference>
<feature type="domain" description="Bulb-type lectin" evidence="2">
    <location>
        <begin position="51"/>
        <end position="162"/>
    </location>
</feature>
<feature type="region of interest" description="Disordered" evidence="1">
    <location>
        <begin position="40"/>
        <end position="59"/>
    </location>
</feature>
<name>A0A1W0XAV8_HYPEX</name>
<dbReference type="InterPro" id="IPR036426">
    <property type="entry name" value="Bulb-type_lectin_dom_sf"/>
</dbReference>
<gene>
    <name evidence="3" type="ORF">BV898_01604</name>
</gene>
<evidence type="ECO:0000313" key="4">
    <source>
        <dbReference type="Proteomes" id="UP000192578"/>
    </source>
</evidence>
<evidence type="ECO:0000313" key="3">
    <source>
        <dbReference type="EMBL" id="OQV24544.1"/>
    </source>
</evidence>
<dbReference type="SMART" id="SM00108">
    <property type="entry name" value="B_lectin"/>
    <property type="match status" value="1"/>
</dbReference>
<dbReference type="Gene3D" id="2.90.10.10">
    <property type="entry name" value="Bulb-type lectin domain"/>
    <property type="match status" value="1"/>
</dbReference>
<evidence type="ECO:0000259" key="2">
    <source>
        <dbReference type="PROSITE" id="PS50927"/>
    </source>
</evidence>
<dbReference type="Proteomes" id="UP000192578">
    <property type="component" value="Unassembled WGS sequence"/>
</dbReference>
<organism evidence="3 4">
    <name type="scientific">Hypsibius exemplaris</name>
    <name type="common">Freshwater tardigrade</name>
    <dbReference type="NCBI Taxonomy" id="2072580"/>
    <lineage>
        <taxon>Eukaryota</taxon>
        <taxon>Metazoa</taxon>
        <taxon>Ecdysozoa</taxon>
        <taxon>Tardigrada</taxon>
        <taxon>Eutardigrada</taxon>
        <taxon>Parachela</taxon>
        <taxon>Hypsibioidea</taxon>
        <taxon>Hypsibiidae</taxon>
        <taxon>Hypsibius</taxon>
    </lineage>
</organism>
<dbReference type="OrthoDB" id="61382at2759"/>
<keyword evidence="4" id="KW-1185">Reference proteome</keyword>
<accession>A0A1W0XAV8</accession>
<feature type="compositionally biased region" description="Basic and acidic residues" evidence="1">
    <location>
        <begin position="46"/>
        <end position="59"/>
    </location>
</feature>
<dbReference type="InterPro" id="IPR001480">
    <property type="entry name" value="Bulb-type_lectin_dom"/>
</dbReference>
<dbReference type="EMBL" id="MTYJ01000006">
    <property type="protein sequence ID" value="OQV24544.1"/>
    <property type="molecule type" value="Genomic_DNA"/>
</dbReference>
<comment type="caution">
    <text evidence="3">The sequence shown here is derived from an EMBL/GenBank/DDBJ whole genome shotgun (WGS) entry which is preliminary data.</text>
</comment>
<evidence type="ECO:0000256" key="1">
    <source>
        <dbReference type="SAM" id="MobiDB-lite"/>
    </source>
</evidence>
<reference evidence="4" key="1">
    <citation type="submission" date="2017-01" db="EMBL/GenBank/DDBJ databases">
        <title>Comparative genomics of anhydrobiosis in the tardigrade Hypsibius dujardini.</title>
        <authorList>
            <person name="Yoshida Y."/>
            <person name="Koutsovoulos G."/>
            <person name="Laetsch D."/>
            <person name="Stevens L."/>
            <person name="Kumar S."/>
            <person name="Horikawa D."/>
            <person name="Ishino K."/>
            <person name="Komine S."/>
            <person name="Tomita M."/>
            <person name="Blaxter M."/>
            <person name="Arakawa K."/>
        </authorList>
    </citation>
    <scope>NUCLEOTIDE SEQUENCE [LARGE SCALE GENOMIC DNA]</scope>
    <source>
        <strain evidence="4">Z151</strain>
    </source>
</reference>